<dbReference type="InterPro" id="IPR001611">
    <property type="entry name" value="Leu-rich_rpt"/>
</dbReference>
<dbReference type="SUPFAM" id="SSF52075">
    <property type="entry name" value="Outer arm dynein light chain 1"/>
    <property type="match status" value="1"/>
</dbReference>
<evidence type="ECO:0000256" key="1">
    <source>
        <dbReference type="ARBA" id="ARBA00022614"/>
    </source>
</evidence>
<dbReference type="EMBL" id="CP111015">
    <property type="protein sequence ID" value="WAR01127.1"/>
    <property type="molecule type" value="Genomic_DNA"/>
</dbReference>
<dbReference type="PANTHER" id="PTHR46759">
    <property type="entry name" value="LEUCINE-RICH REPEAT-CONTAINING PROTEIN 72"/>
    <property type="match status" value="1"/>
</dbReference>
<dbReference type="InterPro" id="IPR025875">
    <property type="entry name" value="Leu-rich_rpt_4"/>
</dbReference>
<dbReference type="Pfam" id="PF12799">
    <property type="entry name" value="LRR_4"/>
    <property type="match status" value="1"/>
</dbReference>
<protein>
    <submittedName>
        <fullName evidence="3">LRC72-like protein</fullName>
    </submittedName>
</protein>
<gene>
    <name evidence="3" type="ORF">MAR_007685</name>
</gene>
<keyword evidence="2" id="KW-0677">Repeat</keyword>
<name>A0ABY7DWA8_MYAAR</name>
<evidence type="ECO:0000313" key="4">
    <source>
        <dbReference type="Proteomes" id="UP001164746"/>
    </source>
</evidence>
<dbReference type="PROSITE" id="PS51450">
    <property type="entry name" value="LRR"/>
    <property type="match status" value="1"/>
</dbReference>
<dbReference type="Gene3D" id="3.80.10.10">
    <property type="entry name" value="Ribonuclease Inhibitor"/>
    <property type="match status" value="1"/>
</dbReference>
<dbReference type="InterPro" id="IPR032675">
    <property type="entry name" value="LRR_dom_sf"/>
</dbReference>
<reference evidence="3" key="1">
    <citation type="submission" date="2022-11" db="EMBL/GenBank/DDBJ databases">
        <title>Centuries of genome instability and evolution in soft-shell clam transmissible cancer (bioRxiv).</title>
        <authorList>
            <person name="Hart S.F.M."/>
            <person name="Yonemitsu M.A."/>
            <person name="Giersch R.M."/>
            <person name="Beal B.F."/>
            <person name="Arriagada G."/>
            <person name="Davis B.W."/>
            <person name="Ostrander E.A."/>
            <person name="Goff S.P."/>
            <person name="Metzger M.J."/>
        </authorList>
    </citation>
    <scope>NUCLEOTIDE SEQUENCE</scope>
    <source>
        <strain evidence="3">MELC-2E11</strain>
        <tissue evidence="3">Siphon/mantle</tissue>
    </source>
</reference>
<dbReference type="InterPro" id="IPR042655">
    <property type="entry name" value="LRC72"/>
</dbReference>
<accession>A0ABY7DWA8</accession>
<keyword evidence="4" id="KW-1185">Reference proteome</keyword>
<sequence>MASSTQEPYGLRGISCLSGNFQIRELYLQNNELTDVSGSLRHLTCLEVLMLHNNQLTKLDRLVKERLKKSVTLYTTFDWSKLPRIEARRQTNIAFDSPEIITHNPL</sequence>
<evidence type="ECO:0000313" key="3">
    <source>
        <dbReference type="EMBL" id="WAR01127.1"/>
    </source>
</evidence>
<organism evidence="3 4">
    <name type="scientific">Mya arenaria</name>
    <name type="common">Soft-shell clam</name>
    <dbReference type="NCBI Taxonomy" id="6604"/>
    <lineage>
        <taxon>Eukaryota</taxon>
        <taxon>Metazoa</taxon>
        <taxon>Spiralia</taxon>
        <taxon>Lophotrochozoa</taxon>
        <taxon>Mollusca</taxon>
        <taxon>Bivalvia</taxon>
        <taxon>Autobranchia</taxon>
        <taxon>Heteroconchia</taxon>
        <taxon>Euheterodonta</taxon>
        <taxon>Imparidentia</taxon>
        <taxon>Neoheterodontei</taxon>
        <taxon>Myida</taxon>
        <taxon>Myoidea</taxon>
        <taxon>Myidae</taxon>
        <taxon>Mya</taxon>
    </lineage>
</organism>
<keyword evidence="1" id="KW-0433">Leucine-rich repeat</keyword>
<dbReference type="Proteomes" id="UP001164746">
    <property type="component" value="Chromosome 4"/>
</dbReference>
<evidence type="ECO:0000256" key="2">
    <source>
        <dbReference type="ARBA" id="ARBA00022737"/>
    </source>
</evidence>
<dbReference type="PANTHER" id="PTHR46759:SF1">
    <property type="entry name" value="LEUCINE-RICH REPEAT-CONTAINING PROTEIN 72"/>
    <property type="match status" value="1"/>
</dbReference>
<proteinExistence type="predicted"/>